<evidence type="ECO:0000313" key="1">
    <source>
        <dbReference type="EMBL" id="KAJ7029908.1"/>
    </source>
</evidence>
<gene>
    <name evidence="1" type="ORF">C8F04DRAFT_743138</name>
</gene>
<name>A0AAD6SLK5_9AGAR</name>
<dbReference type="Pfam" id="PF12138">
    <property type="entry name" value="Spherulin4"/>
    <property type="match status" value="1"/>
</dbReference>
<dbReference type="AlphaFoldDB" id="A0AAD6SLK5"/>
<sequence>MQRGSHSRWQDTFPELQFYVIVNPESGPGATDPNYQAAVAAFHAYANVLIVGYVLTSYGARPLDQVQQDIETYAGSPAAWPRRHLFLMRLKQVLRILTPRTPTRHVI</sequence>
<dbReference type="InterPro" id="IPR021986">
    <property type="entry name" value="Spherulin4"/>
</dbReference>
<evidence type="ECO:0000313" key="2">
    <source>
        <dbReference type="Proteomes" id="UP001218188"/>
    </source>
</evidence>
<reference evidence="1" key="1">
    <citation type="submission" date="2023-03" db="EMBL/GenBank/DDBJ databases">
        <title>Massive genome expansion in bonnet fungi (Mycena s.s.) driven by repeated elements and novel gene families across ecological guilds.</title>
        <authorList>
            <consortium name="Lawrence Berkeley National Laboratory"/>
            <person name="Harder C.B."/>
            <person name="Miyauchi S."/>
            <person name="Viragh M."/>
            <person name="Kuo A."/>
            <person name="Thoen E."/>
            <person name="Andreopoulos B."/>
            <person name="Lu D."/>
            <person name="Skrede I."/>
            <person name="Drula E."/>
            <person name="Henrissat B."/>
            <person name="Morin E."/>
            <person name="Kohler A."/>
            <person name="Barry K."/>
            <person name="LaButti K."/>
            <person name="Morin E."/>
            <person name="Salamov A."/>
            <person name="Lipzen A."/>
            <person name="Mereny Z."/>
            <person name="Hegedus B."/>
            <person name="Baldrian P."/>
            <person name="Stursova M."/>
            <person name="Weitz H."/>
            <person name="Taylor A."/>
            <person name="Grigoriev I.V."/>
            <person name="Nagy L.G."/>
            <person name="Martin F."/>
            <person name="Kauserud H."/>
        </authorList>
    </citation>
    <scope>NUCLEOTIDE SEQUENCE</scope>
    <source>
        <strain evidence="1">CBHHK200</strain>
    </source>
</reference>
<proteinExistence type="predicted"/>
<dbReference type="Proteomes" id="UP001218188">
    <property type="component" value="Unassembled WGS sequence"/>
</dbReference>
<dbReference type="PANTHER" id="PTHR35040:SF9">
    <property type="entry name" value="4-LIKE CELL SURFACE PROTEIN, PUTATIVE (AFU_ORTHOLOGUE AFUA_4G14080)-RELATED"/>
    <property type="match status" value="1"/>
</dbReference>
<comment type="caution">
    <text evidence="1">The sequence shown here is derived from an EMBL/GenBank/DDBJ whole genome shotgun (WGS) entry which is preliminary data.</text>
</comment>
<protein>
    <submittedName>
        <fullName evidence="1">Spherulation-specific family 4-domain-containing protein</fullName>
    </submittedName>
</protein>
<keyword evidence="2" id="KW-1185">Reference proteome</keyword>
<accession>A0AAD6SLK5</accession>
<organism evidence="1 2">
    <name type="scientific">Mycena alexandri</name>
    <dbReference type="NCBI Taxonomy" id="1745969"/>
    <lineage>
        <taxon>Eukaryota</taxon>
        <taxon>Fungi</taxon>
        <taxon>Dikarya</taxon>
        <taxon>Basidiomycota</taxon>
        <taxon>Agaricomycotina</taxon>
        <taxon>Agaricomycetes</taxon>
        <taxon>Agaricomycetidae</taxon>
        <taxon>Agaricales</taxon>
        <taxon>Marasmiineae</taxon>
        <taxon>Mycenaceae</taxon>
        <taxon>Mycena</taxon>
    </lineage>
</organism>
<dbReference type="PANTHER" id="PTHR35040">
    <property type="match status" value="1"/>
</dbReference>
<dbReference type="EMBL" id="JARJCM010000096">
    <property type="protein sequence ID" value="KAJ7029908.1"/>
    <property type="molecule type" value="Genomic_DNA"/>
</dbReference>